<keyword evidence="3" id="KW-1185">Reference proteome</keyword>
<dbReference type="RefSeq" id="XP_025368217.1">
    <property type="nucleotide sequence ID" value="XM_025510829.1"/>
</dbReference>
<organism evidence="2 3">
    <name type="scientific">Ceraceosorus guamensis</name>
    <dbReference type="NCBI Taxonomy" id="1522189"/>
    <lineage>
        <taxon>Eukaryota</taxon>
        <taxon>Fungi</taxon>
        <taxon>Dikarya</taxon>
        <taxon>Basidiomycota</taxon>
        <taxon>Ustilaginomycotina</taxon>
        <taxon>Exobasidiomycetes</taxon>
        <taxon>Ceraceosorales</taxon>
        <taxon>Ceraceosoraceae</taxon>
        <taxon>Ceraceosorus</taxon>
    </lineage>
</organism>
<accession>A0A316VTY7</accession>
<evidence type="ECO:0000313" key="2">
    <source>
        <dbReference type="EMBL" id="PWN41057.1"/>
    </source>
</evidence>
<evidence type="ECO:0000313" key="3">
    <source>
        <dbReference type="Proteomes" id="UP000245783"/>
    </source>
</evidence>
<dbReference type="GeneID" id="37032699"/>
<feature type="region of interest" description="Disordered" evidence="1">
    <location>
        <begin position="396"/>
        <end position="428"/>
    </location>
</feature>
<evidence type="ECO:0008006" key="4">
    <source>
        <dbReference type="Google" id="ProtNLM"/>
    </source>
</evidence>
<proteinExistence type="predicted"/>
<dbReference type="AlphaFoldDB" id="A0A316VTY7"/>
<protein>
    <recommendedName>
        <fullName evidence="4">FHA domain-containing protein</fullName>
    </recommendedName>
</protein>
<dbReference type="GO" id="GO:0030870">
    <property type="term" value="C:Mre11 complex"/>
    <property type="evidence" value="ECO:0007669"/>
    <property type="project" value="InterPro"/>
</dbReference>
<dbReference type="OrthoDB" id="3359384at2759"/>
<dbReference type="GO" id="GO:0007095">
    <property type="term" value="P:mitotic G2 DNA damage checkpoint signaling"/>
    <property type="evidence" value="ECO:0007669"/>
    <property type="project" value="InterPro"/>
</dbReference>
<dbReference type="GO" id="GO:0000724">
    <property type="term" value="P:double-strand break repair via homologous recombination"/>
    <property type="evidence" value="ECO:0007669"/>
    <property type="project" value="TreeGrafter"/>
</dbReference>
<feature type="compositionally biased region" description="Low complexity" evidence="1">
    <location>
        <begin position="409"/>
        <end position="419"/>
    </location>
</feature>
<dbReference type="GO" id="GO:0003684">
    <property type="term" value="F:damaged DNA binding"/>
    <property type="evidence" value="ECO:0007669"/>
    <property type="project" value="TreeGrafter"/>
</dbReference>
<sequence>MVWLIEGCFDGDGTKPFSKLIKPNAKYIFGRKEPADIVIKSKLISQEGGYLKTGAFNINDVADVHSRPSVEITAGKKGVKIVPAKEVHKWEANLDGYVGILINAGGRRSLEDGDLIIFASKLPLSLRWAPFAFSIPRDGKIEPEWVPMCAATGIHLAAGKNILPGCNFYMIEKAGLTLNVLTALATAMSIVTSSFLQKFLGTASLPRLDEESLEREFNELDPYDFQPPLGDDLIQPDALGDDADHSTVLVADHRRPHLLQGVSLLFVRTGTGETPHQSLLAERVGAKTSVIEPDTPDFTSDRALTRLISDYAQTAQTHLEAVKSQSTWITHESGLVILVEGTAAVGGTEWFLRLRRVALSLRIAMPLDGATCVTRTILRSSVKQILFRPPLDPLESASQLESVPRTDEPATQAPAPEPQLETEAESESVEVAKASQTLAKNPPLEPLQSEALAPANTTKRVRIAVPEPASESFSLTHGLRSCGINSL</sequence>
<name>A0A316VTY7_9BASI</name>
<dbReference type="InterPro" id="IPR040227">
    <property type="entry name" value="Nibrin-rel"/>
</dbReference>
<dbReference type="InParanoid" id="A0A316VTY7"/>
<dbReference type="EMBL" id="KZ819400">
    <property type="protein sequence ID" value="PWN41057.1"/>
    <property type="molecule type" value="Genomic_DNA"/>
</dbReference>
<dbReference type="Proteomes" id="UP000245783">
    <property type="component" value="Unassembled WGS sequence"/>
</dbReference>
<evidence type="ECO:0000256" key="1">
    <source>
        <dbReference type="SAM" id="MobiDB-lite"/>
    </source>
</evidence>
<gene>
    <name evidence="2" type="ORF">IE81DRAFT_195962</name>
</gene>
<dbReference type="PANTHER" id="PTHR12162:SF0">
    <property type="entry name" value="NIBRIN"/>
    <property type="match status" value="1"/>
</dbReference>
<dbReference type="PANTHER" id="PTHR12162">
    <property type="entry name" value="NIBRIN-RELATED"/>
    <property type="match status" value="1"/>
</dbReference>
<reference evidence="2 3" key="1">
    <citation type="journal article" date="2018" name="Mol. Biol. Evol.">
        <title>Broad Genomic Sampling Reveals a Smut Pathogenic Ancestry of the Fungal Clade Ustilaginomycotina.</title>
        <authorList>
            <person name="Kijpornyongpan T."/>
            <person name="Mondo S.J."/>
            <person name="Barry K."/>
            <person name="Sandor L."/>
            <person name="Lee J."/>
            <person name="Lipzen A."/>
            <person name="Pangilinan J."/>
            <person name="LaButti K."/>
            <person name="Hainaut M."/>
            <person name="Henrissat B."/>
            <person name="Grigoriev I.V."/>
            <person name="Spatafora J.W."/>
            <person name="Aime M.C."/>
        </authorList>
    </citation>
    <scope>NUCLEOTIDE SEQUENCE [LARGE SCALE GENOMIC DNA]</scope>
    <source>
        <strain evidence="2 3">MCA 4658</strain>
    </source>
</reference>